<dbReference type="Gene3D" id="3.40.50.300">
    <property type="entry name" value="P-loop containing nucleotide triphosphate hydrolases"/>
    <property type="match status" value="1"/>
</dbReference>
<dbReference type="GO" id="GO:0006233">
    <property type="term" value="P:dTDP biosynthetic process"/>
    <property type="evidence" value="ECO:0007669"/>
    <property type="project" value="InterPro"/>
</dbReference>
<accession>A0AAN7ZZP9</accession>
<keyword evidence="6" id="KW-0545">Nucleotide biosynthesis</keyword>
<evidence type="ECO:0000313" key="12">
    <source>
        <dbReference type="Proteomes" id="UP001310594"/>
    </source>
</evidence>
<evidence type="ECO:0000256" key="9">
    <source>
        <dbReference type="ARBA" id="ARBA00022840"/>
    </source>
</evidence>
<organism evidence="11 12">
    <name type="scientific">Elasticomyces elasticus</name>
    <dbReference type="NCBI Taxonomy" id="574655"/>
    <lineage>
        <taxon>Eukaryota</taxon>
        <taxon>Fungi</taxon>
        <taxon>Dikarya</taxon>
        <taxon>Ascomycota</taxon>
        <taxon>Pezizomycotina</taxon>
        <taxon>Dothideomycetes</taxon>
        <taxon>Dothideomycetidae</taxon>
        <taxon>Mycosphaerellales</taxon>
        <taxon>Teratosphaeriaceae</taxon>
        <taxon>Elasticomyces</taxon>
    </lineage>
</organism>
<evidence type="ECO:0000256" key="7">
    <source>
        <dbReference type="ARBA" id="ARBA00022741"/>
    </source>
</evidence>
<dbReference type="GO" id="GO:0006235">
    <property type="term" value="P:dTTP biosynthetic process"/>
    <property type="evidence" value="ECO:0007669"/>
    <property type="project" value="TreeGrafter"/>
</dbReference>
<evidence type="ECO:0000256" key="5">
    <source>
        <dbReference type="ARBA" id="ARBA00022679"/>
    </source>
</evidence>
<dbReference type="GO" id="GO:0004798">
    <property type="term" value="F:dTMP kinase activity"/>
    <property type="evidence" value="ECO:0007669"/>
    <property type="project" value="UniProtKB-EC"/>
</dbReference>
<evidence type="ECO:0000256" key="3">
    <source>
        <dbReference type="ARBA" id="ARBA00012980"/>
    </source>
</evidence>
<evidence type="ECO:0000259" key="10">
    <source>
        <dbReference type="Pfam" id="PF02223"/>
    </source>
</evidence>
<dbReference type="InterPro" id="IPR018095">
    <property type="entry name" value="Thymidylate_kin_CS"/>
</dbReference>
<dbReference type="EC" id="2.7.4.9" evidence="3"/>
<evidence type="ECO:0000256" key="8">
    <source>
        <dbReference type="ARBA" id="ARBA00022777"/>
    </source>
</evidence>
<dbReference type="InterPro" id="IPR027417">
    <property type="entry name" value="P-loop_NTPase"/>
</dbReference>
<dbReference type="GO" id="GO:0004550">
    <property type="term" value="F:nucleoside diphosphate kinase activity"/>
    <property type="evidence" value="ECO:0007669"/>
    <property type="project" value="TreeGrafter"/>
</dbReference>
<dbReference type="EMBL" id="JAVRQU010000015">
    <property type="protein sequence ID" value="KAK5694684.1"/>
    <property type="molecule type" value="Genomic_DNA"/>
</dbReference>
<keyword evidence="7" id="KW-0547">Nucleotide-binding</keyword>
<dbReference type="CDD" id="cd01672">
    <property type="entry name" value="TMPK"/>
    <property type="match status" value="1"/>
</dbReference>
<evidence type="ECO:0000256" key="4">
    <source>
        <dbReference type="ARBA" id="ARBA00017144"/>
    </source>
</evidence>
<feature type="domain" description="Thymidylate kinase-like" evidence="10">
    <location>
        <begin position="15"/>
        <end position="201"/>
    </location>
</feature>
<gene>
    <name evidence="11" type="primary">CDC8</name>
    <name evidence="11" type="ORF">LTR97_009274</name>
</gene>
<evidence type="ECO:0000313" key="11">
    <source>
        <dbReference type="EMBL" id="KAK5694684.1"/>
    </source>
</evidence>
<dbReference type="InterPro" id="IPR039430">
    <property type="entry name" value="Thymidylate_kin-like_dom"/>
</dbReference>
<proteinExistence type="inferred from homology"/>
<keyword evidence="9" id="KW-0067">ATP-binding</keyword>
<comment type="pathway">
    <text evidence="1">Pyrimidine metabolism; dTTP biosynthesis.</text>
</comment>
<dbReference type="Proteomes" id="UP001310594">
    <property type="component" value="Unassembled WGS sequence"/>
</dbReference>
<dbReference type="GO" id="GO:0005524">
    <property type="term" value="F:ATP binding"/>
    <property type="evidence" value="ECO:0007669"/>
    <property type="project" value="UniProtKB-KW"/>
</dbReference>
<name>A0AAN7ZZP9_9PEZI</name>
<reference evidence="11" key="1">
    <citation type="submission" date="2023-08" db="EMBL/GenBank/DDBJ databases">
        <title>Black Yeasts Isolated from many extreme environments.</title>
        <authorList>
            <person name="Coleine C."/>
            <person name="Stajich J.E."/>
            <person name="Selbmann L."/>
        </authorList>
    </citation>
    <scope>NUCLEOTIDE SEQUENCE</scope>
    <source>
        <strain evidence="11">CCFEE 5810</strain>
    </source>
</reference>
<keyword evidence="8 11" id="KW-0418">Kinase</keyword>
<sequence length="225" mass="25507">MDNDTAKPRGTLIAFEGLDRSGKSTQCQLLVNRLRDAGHTVEHMRFPNRSTPIGQMINNYLAGDAQTEDHVIHLLFSANRWESAAEIVKLIAEGTTVVMDRYYYSGIVYTAAKSMEGMGLDWCRQPEVGLPRPDVCVFLGVDAVVAEQRGGFGAERYENREMQLRVRQLFDELRLNGKYHESEDIEAFDAGKPVEDVHQDVWHAVERVVKRVRGEGTVLRKVEAW</sequence>
<evidence type="ECO:0000256" key="1">
    <source>
        <dbReference type="ARBA" id="ARBA00004992"/>
    </source>
</evidence>
<dbReference type="InterPro" id="IPR018094">
    <property type="entry name" value="Thymidylate_kinase"/>
</dbReference>
<dbReference type="HAMAP" id="MF_00165">
    <property type="entry name" value="Thymidylate_kinase"/>
    <property type="match status" value="1"/>
</dbReference>
<dbReference type="GO" id="GO:0006227">
    <property type="term" value="P:dUDP biosynthetic process"/>
    <property type="evidence" value="ECO:0007669"/>
    <property type="project" value="TreeGrafter"/>
</dbReference>
<evidence type="ECO:0000256" key="2">
    <source>
        <dbReference type="ARBA" id="ARBA00009776"/>
    </source>
</evidence>
<dbReference type="PROSITE" id="PS01331">
    <property type="entry name" value="THYMIDYLATE_KINASE"/>
    <property type="match status" value="1"/>
</dbReference>
<dbReference type="NCBIfam" id="TIGR00041">
    <property type="entry name" value="DTMP_kinase"/>
    <property type="match status" value="1"/>
</dbReference>
<dbReference type="SUPFAM" id="SSF52540">
    <property type="entry name" value="P-loop containing nucleoside triphosphate hydrolases"/>
    <property type="match status" value="1"/>
</dbReference>
<comment type="similarity">
    <text evidence="2">Belongs to the thymidylate kinase family.</text>
</comment>
<protein>
    <recommendedName>
        <fullName evidence="4">Thymidylate kinase</fullName>
        <ecNumber evidence="3">2.7.4.9</ecNumber>
    </recommendedName>
</protein>
<dbReference type="PANTHER" id="PTHR10344:SF1">
    <property type="entry name" value="THYMIDYLATE KINASE"/>
    <property type="match status" value="1"/>
</dbReference>
<dbReference type="AlphaFoldDB" id="A0AAN7ZZP9"/>
<evidence type="ECO:0000256" key="6">
    <source>
        <dbReference type="ARBA" id="ARBA00022727"/>
    </source>
</evidence>
<dbReference type="PANTHER" id="PTHR10344">
    <property type="entry name" value="THYMIDYLATE KINASE"/>
    <property type="match status" value="1"/>
</dbReference>
<dbReference type="GO" id="GO:0005634">
    <property type="term" value="C:nucleus"/>
    <property type="evidence" value="ECO:0007669"/>
    <property type="project" value="TreeGrafter"/>
</dbReference>
<dbReference type="FunFam" id="3.40.50.300:FF:000679">
    <property type="entry name" value="Thymidylate kinase"/>
    <property type="match status" value="1"/>
</dbReference>
<dbReference type="GO" id="GO:0005829">
    <property type="term" value="C:cytosol"/>
    <property type="evidence" value="ECO:0007669"/>
    <property type="project" value="TreeGrafter"/>
</dbReference>
<comment type="caution">
    <text evidence="11">The sequence shown here is derived from an EMBL/GenBank/DDBJ whole genome shotgun (WGS) entry which is preliminary data.</text>
</comment>
<keyword evidence="5 11" id="KW-0808">Transferase</keyword>
<dbReference type="Pfam" id="PF02223">
    <property type="entry name" value="Thymidylate_kin"/>
    <property type="match status" value="1"/>
</dbReference>